<feature type="transmembrane region" description="Helical" evidence="7">
    <location>
        <begin position="267"/>
        <end position="287"/>
    </location>
</feature>
<dbReference type="SUPFAM" id="SSF161098">
    <property type="entry name" value="MetI-like"/>
    <property type="match status" value="1"/>
</dbReference>
<evidence type="ECO:0000256" key="3">
    <source>
        <dbReference type="ARBA" id="ARBA00022475"/>
    </source>
</evidence>
<dbReference type="RefSeq" id="WP_179427483.1">
    <property type="nucleotide sequence ID" value="NZ_JACBZP010000001.1"/>
</dbReference>
<feature type="transmembrane region" description="Helical" evidence="7">
    <location>
        <begin position="39"/>
        <end position="60"/>
    </location>
</feature>
<name>A0A7Z0D265_9MICO</name>
<dbReference type="Pfam" id="PF00528">
    <property type="entry name" value="BPD_transp_1"/>
    <property type="match status" value="1"/>
</dbReference>
<dbReference type="AlphaFoldDB" id="A0A7Z0D265"/>
<dbReference type="EMBL" id="JACBZP010000001">
    <property type="protein sequence ID" value="NYI67485.1"/>
    <property type="molecule type" value="Genomic_DNA"/>
</dbReference>
<dbReference type="GO" id="GO:0005886">
    <property type="term" value="C:plasma membrane"/>
    <property type="evidence" value="ECO:0007669"/>
    <property type="project" value="UniProtKB-SubCell"/>
</dbReference>
<reference evidence="10 11" key="1">
    <citation type="submission" date="2020-07" db="EMBL/GenBank/DDBJ databases">
        <title>Sequencing the genomes of 1000 actinobacteria strains.</title>
        <authorList>
            <person name="Klenk H.-P."/>
        </authorList>
    </citation>
    <scope>NUCLEOTIDE SEQUENCE [LARGE SCALE GENOMIC DNA]</scope>
    <source>
        <strain evidence="10 11">DSM 26341</strain>
    </source>
</reference>
<feature type="compositionally biased region" description="Basic and acidic residues" evidence="8">
    <location>
        <begin position="11"/>
        <end position="22"/>
    </location>
</feature>
<dbReference type="GO" id="GO:0055085">
    <property type="term" value="P:transmembrane transport"/>
    <property type="evidence" value="ECO:0007669"/>
    <property type="project" value="InterPro"/>
</dbReference>
<feature type="transmembrane region" description="Helical" evidence="7">
    <location>
        <begin position="167"/>
        <end position="184"/>
    </location>
</feature>
<comment type="subcellular location">
    <subcellularLocation>
        <location evidence="1 7">Cell membrane</location>
        <topology evidence="1 7">Multi-pass membrane protein</topology>
    </subcellularLocation>
</comment>
<dbReference type="PANTHER" id="PTHR43744:SF12">
    <property type="entry name" value="ABC TRANSPORTER PERMEASE PROTEIN MG189-RELATED"/>
    <property type="match status" value="1"/>
</dbReference>
<keyword evidence="11" id="KW-1185">Reference proteome</keyword>
<evidence type="ECO:0000259" key="9">
    <source>
        <dbReference type="PROSITE" id="PS50928"/>
    </source>
</evidence>
<evidence type="ECO:0000256" key="8">
    <source>
        <dbReference type="SAM" id="MobiDB-lite"/>
    </source>
</evidence>
<keyword evidence="6 7" id="KW-0472">Membrane</keyword>
<gene>
    <name evidence="10" type="ORF">BJY26_001791</name>
</gene>
<feature type="region of interest" description="Disordered" evidence="8">
    <location>
        <begin position="1"/>
        <end position="24"/>
    </location>
</feature>
<evidence type="ECO:0000313" key="11">
    <source>
        <dbReference type="Proteomes" id="UP000539111"/>
    </source>
</evidence>
<evidence type="ECO:0000313" key="10">
    <source>
        <dbReference type="EMBL" id="NYI67485.1"/>
    </source>
</evidence>
<dbReference type="InterPro" id="IPR000515">
    <property type="entry name" value="MetI-like"/>
</dbReference>
<feature type="transmembrane region" description="Helical" evidence="7">
    <location>
        <begin position="101"/>
        <end position="122"/>
    </location>
</feature>
<keyword evidence="3" id="KW-1003">Cell membrane</keyword>
<dbReference type="Gene3D" id="1.10.3720.10">
    <property type="entry name" value="MetI-like"/>
    <property type="match status" value="1"/>
</dbReference>
<sequence>MSITKSLPAKAAEKTPEFTGQDRHKHQLSPVSKYVIRPAIWIILAALVVAVLYPLIWMILSSFKTSRQIFGDPFALPTQFNFDAYRSAIDQGVIGFFGNSLIVTVTSIVLVVLISSFAAYALCRLHIPFSGPLLMFILGGLMLAPTVALVPLFNLMAAIGLYDTRTALVILYVAFRIPFTTFLIRSYMVDLPNDIEEAATIDGAGAWRAFWQIIMPLCKPIIAAAAVLQVIFAWNEYAFALVFIDSPSKLTLPVGLDQMEGKLTTDWPALFAALVIAALPVIITFVIGQKQFVRGLTAGSNK</sequence>
<feature type="transmembrane region" description="Helical" evidence="7">
    <location>
        <begin position="134"/>
        <end position="161"/>
    </location>
</feature>
<dbReference type="Proteomes" id="UP000539111">
    <property type="component" value="Unassembled WGS sequence"/>
</dbReference>
<keyword evidence="5 7" id="KW-1133">Transmembrane helix</keyword>
<evidence type="ECO:0000256" key="7">
    <source>
        <dbReference type="RuleBase" id="RU363032"/>
    </source>
</evidence>
<dbReference type="PROSITE" id="PS50928">
    <property type="entry name" value="ABC_TM1"/>
    <property type="match status" value="1"/>
</dbReference>
<evidence type="ECO:0000256" key="6">
    <source>
        <dbReference type="ARBA" id="ARBA00023136"/>
    </source>
</evidence>
<keyword evidence="2 7" id="KW-0813">Transport</keyword>
<dbReference type="CDD" id="cd06261">
    <property type="entry name" value="TM_PBP2"/>
    <property type="match status" value="1"/>
</dbReference>
<evidence type="ECO:0000256" key="5">
    <source>
        <dbReference type="ARBA" id="ARBA00022989"/>
    </source>
</evidence>
<accession>A0A7Z0D265</accession>
<proteinExistence type="inferred from homology"/>
<organism evidence="10 11">
    <name type="scientific">Spelaeicoccus albus</name>
    <dbReference type="NCBI Taxonomy" id="1280376"/>
    <lineage>
        <taxon>Bacteria</taxon>
        <taxon>Bacillati</taxon>
        <taxon>Actinomycetota</taxon>
        <taxon>Actinomycetes</taxon>
        <taxon>Micrococcales</taxon>
        <taxon>Brevibacteriaceae</taxon>
        <taxon>Spelaeicoccus</taxon>
    </lineage>
</organism>
<dbReference type="PANTHER" id="PTHR43744">
    <property type="entry name" value="ABC TRANSPORTER PERMEASE PROTEIN MG189-RELATED-RELATED"/>
    <property type="match status" value="1"/>
</dbReference>
<feature type="domain" description="ABC transmembrane type-1" evidence="9">
    <location>
        <begin position="97"/>
        <end position="288"/>
    </location>
</feature>
<comment type="similarity">
    <text evidence="7">Belongs to the binding-protein-dependent transport system permease family.</text>
</comment>
<keyword evidence="4 7" id="KW-0812">Transmembrane</keyword>
<evidence type="ECO:0000256" key="1">
    <source>
        <dbReference type="ARBA" id="ARBA00004651"/>
    </source>
</evidence>
<evidence type="ECO:0000256" key="4">
    <source>
        <dbReference type="ARBA" id="ARBA00022692"/>
    </source>
</evidence>
<evidence type="ECO:0000256" key="2">
    <source>
        <dbReference type="ARBA" id="ARBA00022448"/>
    </source>
</evidence>
<comment type="caution">
    <text evidence="10">The sequence shown here is derived from an EMBL/GenBank/DDBJ whole genome shotgun (WGS) entry which is preliminary data.</text>
</comment>
<protein>
    <submittedName>
        <fullName evidence="10">Raffinose/stachyose/melibiose transport system permease protein</fullName>
    </submittedName>
</protein>
<dbReference type="InterPro" id="IPR035906">
    <property type="entry name" value="MetI-like_sf"/>
</dbReference>